<dbReference type="PANTHER" id="PTHR33480:SF1">
    <property type="entry name" value="TYR RECOMBINASE DOMAIN-CONTAINING PROTEIN"/>
    <property type="match status" value="1"/>
</dbReference>
<dbReference type="Proteomes" id="UP000242188">
    <property type="component" value="Unassembled WGS sequence"/>
</dbReference>
<dbReference type="AlphaFoldDB" id="A0A210PS59"/>
<name>A0A210PS59_MIZYE</name>
<accession>A0A210PS59</accession>
<reference evidence="1 2" key="1">
    <citation type="journal article" date="2017" name="Nat. Ecol. Evol.">
        <title>Scallop genome provides insights into evolution of bilaterian karyotype and development.</title>
        <authorList>
            <person name="Wang S."/>
            <person name="Zhang J."/>
            <person name="Jiao W."/>
            <person name="Li J."/>
            <person name="Xun X."/>
            <person name="Sun Y."/>
            <person name="Guo X."/>
            <person name="Huan P."/>
            <person name="Dong B."/>
            <person name="Zhang L."/>
            <person name="Hu X."/>
            <person name="Sun X."/>
            <person name="Wang J."/>
            <person name="Zhao C."/>
            <person name="Wang Y."/>
            <person name="Wang D."/>
            <person name="Huang X."/>
            <person name="Wang R."/>
            <person name="Lv J."/>
            <person name="Li Y."/>
            <person name="Zhang Z."/>
            <person name="Liu B."/>
            <person name="Lu W."/>
            <person name="Hui Y."/>
            <person name="Liang J."/>
            <person name="Zhou Z."/>
            <person name="Hou R."/>
            <person name="Li X."/>
            <person name="Liu Y."/>
            <person name="Li H."/>
            <person name="Ning X."/>
            <person name="Lin Y."/>
            <person name="Zhao L."/>
            <person name="Xing Q."/>
            <person name="Dou J."/>
            <person name="Li Y."/>
            <person name="Mao J."/>
            <person name="Guo H."/>
            <person name="Dou H."/>
            <person name="Li T."/>
            <person name="Mu C."/>
            <person name="Jiang W."/>
            <person name="Fu Q."/>
            <person name="Fu X."/>
            <person name="Miao Y."/>
            <person name="Liu J."/>
            <person name="Yu Q."/>
            <person name="Li R."/>
            <person name="Liao H."/>
            <person name="Li X."/>
            <person name="Kong Y."/>
            <person name="Jiang Z."/>
            <person name="Chourrout D."/>
            <person name="Li R."/>
            <person name="Bao Z."/>
        </authorList>
    </citation>
    <scope>NUCLEOTIDE SEQUENCE [LARGE SCALE GENOMIC DNA]</scope>
    <source>
        <strain evidence="1 2">PY_sf001</strain>
    </source>
</reference>
<dbReference type="PANTHER" id="PTHR33480">
    <property type="entry name" value="SET DOMAIN-CONTAINING PROTEIN-RELATED"/>
    <property type="match status" value="1"/>
</dbReference>
<evidence type="ECO:0000313" key="2">
    <source>
        <dbReference type="Proteomes" id="UP000242188"/>
    </source>
</evidence>
<keyword evidence="2" id="KW-1185">Reference proteome</keyword>
<comment type="caution">
    <text evidence="1">The sequence shown here is derived from an EMBL/GenBank/DDBJ whole genome shotgun (WGS) entry which is preliminary data.</text>
</comment>
<sequence>MQNDDVGHEAKSDELIVQLGNQWMLRNRGNEIMRKYYTSSVMRLVAKLKKHCRTITNLKDENLDGFLKPKHFDAVVQAALWCFSVNGDEEDLLSPSNCIKLGHDIKRMLSTKLATAIKNDDDLKRKEVEGFTKLMDIEWGLRVTKLARSILNDRTFNQERQLPLPSDVKKLAEYLIKVITDLDLLVQTFAQFRKVAILNLARITLYNRRRCHEVQAMRLTAYSSRKTGIDQIGAEIRGDLTKFEHHLLEHQDVVVIRGKTGRGVPVILPPDVHNSFKYLSNEAVRRTAGIPSTNKYLYASAGAGVFRAYEAIREVTSDPKAGLQMPNLIRTSNMRKYMATMLQAMNTTESERQWVIDHLGHTMNVHQTHYRQTSDMLERVEVAKILLVQDLNLVSKYGGKKLADIQLDGRFMSSHFIE</sequence>
<dbReference type="OrthoDB" id="6149566at2759"/>
<proteinExistence type="predicted"/>
<evidence type="ECO:0000313" key="1">
    <source>
        <dbReference type="EMBL" id="OWF39286.1"/>
    </source>
</evidence>
<dbReference type="EMBL" id="NEDP02005532">
    <property type="protein sequence ID" value="OWF39286.1"/>
    <property type="molecule type" value="Genomic_DNA"/>
</dbReference>
<dbReference type="STRING" id="6573.A0A210PS59"/>
<organism evidence="1 2">
    <name type="scientific">Mizuhopecten yessoensis</name>
    <name type="common">Japanese scallop</name>
    <name type="synonym">Patinopecten yessoensis</name>
    <dbReference type="NCBI Taxonomy" id="6573"/>
    <lineage>
        <taxon>Eukaryota</taxon>
        <taxon>Metazoa</taxon>
        <taxon>Spiralia</taxon>
        <taxon>Lophotrochozoa</taxon>
        <taxon>Mollusca</taxon>
        <taxon>Bivalvia</taxon>
        <taxon>Autobranchia</taxon>
        <taxon>Pteriomorphia</taxon>
        <taxon>Pectinida</taxon>
        <taxon>Pectinoidea</taxon>
        <taxon>Pectinidae</taxon>
        <taxon>Mizuhopecten</taxon>
    </lineage>
</organism>
<gene>
    <name evidence="1" type="ORF">KP79_PYT22706</name>
</gene>
<protein>
    <submittedName>
        <fullName evidence="1">Uncharacterized protein</fullName>
    </submittedName>
</protein>